<protein>
    <submittedName>
        <fullName evidence="1">Uncharacterized protein</fullName>
    </submittedName>
</protein>
<accession>A0AAE0YKK2</accession>
<gene>
    <name evidence="1" type="ORF">RRG08_038617</name>
</gene>
<evidence type="ECO:0000313" key="2">
    <source>
        <dbReference type="Proteomes" id="UP001283361"/>
    </source>
</evidence>
<dbReference type="Proteomes" id="UP001283361">
    <property type="component" value="Unassembled WGS sequence"/>
</dbReference>
<dbReference type="AlphaFoldDB" id="A0AAE0YKK2"/>
<organism evidence="1 2">
    <name type="scientific">Elysia crispata</name>
    <name type="common">lettuce slug</name>
    <dbReference type="NCBI Taxonomy" id="231223"/>
    <lineage>
        <taxon>Eukaryota</taxon>
        <taxon>Metazoa</taxon>
        <taxon>Spiralia</taxon>
        <taxon>Lophotrochozoa</taxon>
        <taxon>Mollusca</taxon>
        <taxon>Gastropoda</taxon>
        <taxon>Heterobranchia</taxon>
        <taxon>Euthyneura</taxon>
        <taxon>Panpulmonata</taxon>
        <taxon>Sacoglossa</taxon>
        <taxon>Placobranchoidea</taxon>
        <taxon>Plakobranchidae</taxon>
        <taxon>Elysia</taxon>
    </lineage>
</organism>
<comment type="caution">
    <text evidence="1">The sequence shown here is derived from an EMBL/GenBank/DDBJ whole genome shotgun (WGS) entry which is preliminary data.</text>
</comment>
<keyword evidence="2" id="KW-1185">Reference proteome</keyword>
<dbReference type="EMBL" id="JAWDGP010005950">
    <property type="protein sequence ID" value="KAK3749231.1"/>
    <property type="molecule type" value="Genomic_DNA"/>
</dbReference>
<name>A0AAE0YKK2_9GAST</name>
<reference evidence="1" key="1">
    <citation type="journal article" date="2023" name="G3 (Bethesda)">
        <title>A reference genome for the long-term kleptoplast-retaining sea slug Elysia crispata morphotype clarki.</title>
        <authorList>
            <person name="Eastman K.E."/>
            <person name="Pendleton A.L."/>
            <person name="Shaikh M.A."/>
            <person name="Suttiyut T."/>
            <person name="Ogas R."/>
            <person name="Tomko P."/>
            <person name="Gavelis G."/>
            <person name="Widhalm J.R."/>
            <person name="Wisecaver J.H."/>
        </authorList>
    </citation>
    <scope>NUCLEOTIDE SEQUENCE</scope>
    <source>
        <strain evidence="1">ECLA1</strain>
    </source>
</reference>
<proteinExistence type="predicted"/>
<evidence type="ECO:0000313" key="1">
    <source>
        <dbReference type="EMBL" id="KAK3749231.1"/>
    </source>
</evidence>
<sequence>MSCLLPTRPLDPPGNSYFCQDQGQEVSPVRKTPKISRLVVVALRGSCRLKSTRIRDDVCGRGQKVRSRSCAGGLVHVLFLVDEQSTIVLSWSSS</sequence>